<dbReference type="Pfam" id="PF03466">
    <property type="entry name" value="LysR_substrate"/>
    <property type="match status" value="1"/>
</dbReference>
<dbReference type="Pfam" id="PF00126">
    <property type="entry name" value="HTH_1"/>
    <property type="match status" value="1"/>
</dbReference>
<sequence length="311" mass="33371">MVTPSPDPAPRSHQPQIDPRAVLTFRAVCDAGSISGAARLLNISQPSVSNTIALLESRLGVVLFERGRGGITLTEEGIALRRRADALAILLKDTASEVEHASQRIAGPLRIGGTPGALLTLLPGAIKRVEDTVGEFALSVVERPDAQLLEMLRKGEIELAFVTTQIERLPPDILETTCARDPFALIVGAHHEGLPESISLREVEHYRWVLPEARGAFRRQVDALFIAAGVAVPGTVIRCDSLLTTRAIVRETDRVTVLPRTVALDGISTGSLRAIGIREAVFERSVGVLRISGRKLSPLAEAMVQAVAAHP</sequence>
<accession>A0A1U6I4P2</accession>
<dbReference type="PANTHER" id="PTHR30419:SF8">
    <property type="entry name" value="NITROGEN ASSIMILATION TRANSCRIPTIONAL ACTIVATOR-RELATED"/>
    <property type="match status" value="1"/>
</dbReference>
<dbReference type="InterPro" id="IPR005119">
    <property type="entry name" value="LysR_subst-bd"/>
</dbReference>
<dbReference type="InterPro" id="IPR000847">
    <property type="entry name" value="LysR_HTH_N"/>
</dbReference>
<evidence type="ECO:0000313" key="7">
    <source>
        <dbReference type="Proteomes" id="UP000190989"/>
    </source>
</evidence>
<dbReference type="GO" id="GO:0005829">
    <property type="term" value="C:cytosol"/>
    <property type="evidence" value="ECO:0007669"/>
    <property type="project" value="TreeGrafter"/>
</dbReference>
<evidence type="ECO:0000259" key="5">
    <source>
        <dbReference type="PROSITE" id="PS50931"/>
    </source>
</evidence>
<dbReference type="InterPro" id="IPR036388">
    <property type="entry name" value="WH-like_DNA-bd_sf"/>
</dbReference>
<reference evidence="7" key="1">
    <citation type="submission" date="2017-02" db="EMBL/GenBank/DDBJ databases">
        <authorList>
            <person name="Varghese N."/>
            <person name="Submissions S."/>
        </authorList>
    </citation>
    <scope>NUCLEOTIDE SEQUENCE [LARGE SCALE GENOMIC DNA]</scope>
    <source>
        <strain evidence="7">SM117</strain>
    </source>
</reference>
<evidence type="ECO:0000256" key="4">
    <source>
        <dbReference type="ARBA" id="ARBA00023163"/>
    </source>
</evidence>
<dbReference type="PRINTS" id="PR00039">
    <property type="entry name" value="HTHLYSR"/>
</dbReference>
<evidence type="ECO:0000256" key="2">
    <source>
        <dbReference type="ARBA" id="ARBA00023015"/>
    </source>
</evidence>
<dbReference type="SUPFAM" id="SSF53850">
    <property type="entry name" value="Periplasmic binding protein-like II"/>
    <property type="match status" value="1"/>
</dbReference>
<keyword evidence="4" id="KW-0804">Transcription</keyword>
<evidence type="ECO:0000313" key="6">
    <source>
        <dbReference type="EMBL" id="SLK02972.1"/>
    </source>
</evidence>
<dbReference type="EMBL" id="FVZE01000004">
    <property type="protein sequence ID" value="SLK02972.1"/>
    <property type="molecule type" value="Genomic_DNA"/>
</dbReference>
<evidence type="ECO:0000256" key="1">
    <source>
        <dbReference type="ARBA" id="ARBA00009437"/>
    </source>
</evidence>
<name>A0A1U6I4P2_9SPHN</name>
<proteinExistence type="inferred from homology"/>
<keyword evidence="2" id="KW-0805">Transcription regulation</keyword>
<dbReference type="InterPro" id="IPR036390">
    <property type="entry name" value="WH_DNA-bd_sf"/>
</dbReference>
<dbReference type="SUPFAM" id="SSF46785">
    <property type="entry name" value="Winged helix' DNA-binding domain"/>
    <property type="match status" value="1"/>
</dbReference>
<dbReference type="PANTHER" id="PTHR30419">
    <property type="entry name" value="HTH-TYPE TRANSCRIPTIONAL REGULATOR YBHD"/>
    <property type="match status" value="1"/>
</dbReference>
<dbReference type="GO" id="GO:0003700">
    <property type="term" value="F:DNA-binding transcription factor activity"/>
    <property type="evidence" value="ECO:0007669"/>
    <property type="project" value="InterPro"/>
</dbReference>
<dbReference type="STRING" id="428990.SAMN06295987_104178"/>
<keyword evidence="7" id="KW-1185">Reference proteome</keyword>
<dbReference type="PROSITE" id="PS50931">
    <property type="entry name" value="HTH_LYSR"/>
    <property type="match status" value="1"/>
</dbReference>
<dbReference type="AlphaFoldDB" id="A0A1U6I4P2"/>
<comment type="similarity">
    <text evidence="1">Belongs to the LysR transcriptional regulatory family.</text>
</comment>
<dbReference type="Proteomes" id="UP000190989">
    <property type="component" value="Unassembled WGS sequence"/>
</dbReference>
<evidence type="ECO:0000256" key="3">
    <source>
        <dbReference type="ARBA" id="ARBA00023125"/>
    </source>
</evidence>
<keyword evidence="3" id="KW-0238">DNA-binding</keyword>
<gene>
    <name evidence="6" type="ORF">SAMN06295987_104178</name>
</gene>
<feature type="domain" description="HTH lysR-type" evidence="5">
    <location>
        <begin position="17"/>
        <end position="74"/>
    </location>
</feature>
<organism evidence="6 7">
    <name type="scientific">Novosphingobium mathurense</name>
    <dbReference type="NCBI Taxonomy" id="428990"/>
    <lineage>
        <taxon>Bacteria</taxon>
        <taxon>Pseudomonadati</taxon>
        <taxon>Pseudomonadota</taxon>
        <taxon>Alphaproteobacteria</taxon>
        <taxon>Sphingomonadales</taxon>
        <taxon>Sphingomonadaceae</taxon>
        <taxon>Novosphingobium</taxon>
    </lineage>
</organism>
<dbReference type="Gene3D" id="1.10.10.10">
    <property type="entry name" value="Winged helix-like DNA-binding domain superfamily/Winged helix DNA-binding domain"/>
    <property type="match status" value="1"/>
</dbReference>
<dbReference type="InterPro" id="IPR050950">
    <property type="entry name" value="HTH-type_LysR_regulators"/>
</dbReference>
<dbReference type="Gene3D" id="3.40.190.290">
    <property type="match status" value="1"/>
</dbReference>
<dbReference type="RefSeq" id="WP_079730847.1">
    <property type="nucleotide sequence ID" value="NZ_FVZE01000004.1"/>
</dbReference>
<dbReference type="GO" id="GO:0003677">
    <property type="term" value="F:DNA binding"/>
    <property type="evidence" value="ECO:0007669"/>
    <property type="project" value="UniProtKB-KW"/>
</dbReference>
<protein>
    <submittedName>
        <fullName evidence="6">Transcriptional regulator, LysR family</fullName>
    </submittedName>
</protein>